<comment type="caution">
    <text evidence="1">The sequence shown here is derived from an EMBL/GenBank/DDBJ whole genome shotgun (WGS) entry which is preliminary data.</text>
</comment>
<accession>A0A9D1WJV1</accession>
<dbReference type="Proteomes" id="UP000886817">
    <property type="component" value="Unassembled WGS sequence"/>
</dbReference>
<name>A0A9D1WJV1_9FIRM</name>
<reference evidence="1" key="1">
    <citation type="journal article" date="2021" name="PeerJ">
        <title>Extensive microbial diversity within the chicken gut microbiome revealed by metagenomics and culture.</title>
        <authorList>
            <person name="Gilroy R."/>
            <person name="Ravi A."/>
            <person name="Getino M."/>
            <person name="Pursley I."/>
            <person name="Horton D.L."/>
            <person name="Alikhan N.F."/>
            <person name="Baker D."/>
            <person name="Gharbi K."/>
            <person name="Hall N."/>
            <person name="Watson M."/>
            <person name="Adriaenssens E.M."/>
            <person name="Foster-Nyarko E."/>
            <person name="Jarju S."/>
            <person name="Secka A."/>
            <person name="Antonio M."/>
            <person name="Oren A."/>
            <person name="Chaudhuri R.R."/>
            <person name="La Ragione R."/>
            <person name="Hildebrand F."/>
            <person name="Pallen M.J."/>
        </authorList>
    </citation>
    <scope>NUCLEOTIDE SEQUENCE</scope>
    <source>
        <strain evidence="1">ChiSjej1B19-8411</strain>
    </source>
</reference>
<dbReference type="EMBL" id="DXEX01000241">
    <property type="protein sequence ID" value="HIX60268.1"/>
    <property type="molecule type" value="Genomic_DNA"/>
</dbReference>
<protein>
    <submittedName>
        <fullName evidence="1">Uncharacterized protein</fullName>
    </submittedName>
</protein>
<sequence>MSKDTLKGLIDLIDENDVNTIYNVLIRFIPESNPLPDEIEAIEKANQSIETNGTISHDDIQWD</sequence>
<organism evidence="1 2">
    <name type="scientific">Candidatus Blautia gallistercoris</name>
    <dbReference type="NCBI Taxonomy" id="2838490"/>
    <lineage>
        <taxon>Bacteria</taxon>
        <taxon>Bacillati</taxon>
        <taxon>Bacillota</taxon>
        <taxon>Clostridia</taxon>
        <taxon>Lachnospirales</taxon>
        <taxon>Lachnospiraceae</taxon>
        <taxon>Blautia</taxon>
    </lineage>
</organism>
<gene>
    <name evidence="1" type="ORF">IAA45_11225</name>
</gene>
<evidence type="ECO:0000313" key="1">
    <source>
        <dbReference type="EMBL" id="HIX60268.1"/>
    </source>
</evidence>
<dbReference type="AlphaFoldDB" id="A0A9D1WJV1"/>
<proteinExistence type="predicted"/>
<evidence type="ECO:0000313" key="2">
    <source>
        <dbReference type="Proteomes" id="UP000886817"/>
    </source>
</evidence>
<reference evidence="1" key="2">
    <citation type="submission" date="2021-04" db="EMBL/GenBank/DDBJ databases">
        <authorList>
            <person name="Gilroy R."/>
        </authorList>
    </citation>
    <scope>NUCLEOTIDE SEQUENCE</scope>
    <source>
        <strain evidence="1">ChiSjej1B19-8411</strain>
    </source>
</reference>